<dbReference type="InterPro" id="IPR025411">
    <property type="entry name" value="DUF4136"/>
</dbReference>
<keyword evidence="1" id="KW-0732">Signal</keyword>
<feature type="signal peptide" evidence="1">
    <location>
        <begin position="1"/>
        <end position="27"/>
    </location>
</feature>
<evidence type="ECO:0000313" key="3">
    <source>
        <dbReference type="EMBL" id="ANY19660.1"/>
    </source>
</evidence>
<reference evidence="3 4" key="1">
    <citation type="submission" date="2016-07" db="EMBL/GenBank/DDBJ databases">
        <title>Complete genome sequence of Altererythrobacter dongtanensis KCTC 22672, a type strain with esterase isolated from tidal flat.</title>
        <authorList>
            <person name="Cheng H."/>
            <person name="Wu Y.-H."/>
            <person name="Zhou P."/>
            <person name="Huo Y.-Y."/>
            <person name="Wang C.-S."/>
            <person name="Xu X.-W."/>
        </authorList>
    </citation>
    <scope>NUCLEOTIDE SEQUENCE [LARGE SCALE GENOMIC DNA]</scope>
    <source>
        <strain evidence="3 4">KCTC 22672</strain>
    </source>
</reference>
<proteinExistence type="predicted"/>
<feature type="chain" id="PRO_5008534006" description="DUF4136 domain-containing protein" evidence="1">
    <location>
        <begin position="28"/>
        <end position="238"/>
    </location>
</feature>
<dbReference type="Proteomes" id="UP000092932">
    <property type="component" value="Chromosome"/>
</dbReference>
<evidence type="ECO:0000259" key="2">
    <source>
        <dbReference type="Pfam" id="PF13590"/>
    </source>
</evidence>
<dbReference type="Gene3D" id="3.30.160.670">
    <property type="match status" value="1"/>
</dbReference>
<dbReference type="KEGG" id="ado:A6F68_01142"/>
<organism evidence="3 4">
    <name type="scientific">Tsuneonella dongtanensis</name>
    <dbReference type="NCBI Taxonomy" id="692370"/>
    <lineage>
        <taxon>Bacteria</taxon>
        <taxon>Pseudomonadati</taxon>
        <taxon>Pseudomonadota</taxon>
        <taxon>Alphaproteobacteria</taxon>
        <taxon>Sphingomonadales</taxon>
        <taxon>Erythrobacteraceae</taxon>
        <taxon>Tsuneonella</taxon>
    </lineage>
</organism>
<gene>
    <name evidence="3" type="ORF">A6F68_01142</name>
</gene>
<accession>A0A1B2ABX2</accession>
<dbReference type="Pfam" id="PF13590">
    <property type="entry name" value="DUF4136"/>
    <property type="match status" value="1"/>
</dbReference>
<evidence type="ECO:0000256" key="1">
    <source>
        <dbReference type="SAM" id="SignalP"/>
    </source>
</evidence>
<protein>
    <recommendedName>
        <fullName evidence="2">DUF4136 domain-containing protein</fullName>
    </recommendedName>
</protein>
<dbReference type="STRING" id="692370.A6F68_01142"/>
<feature type="domain" description="DUF4136" evidence="2">
    <location>
        <begin position="37"/>
        <end position="215"/>
    </location>
</feature>
<keyword evidence="4" id="KW-1185">Reference proteome</keyword>
<dbReference type="AlphaFoldDB" id="A0A1B2ABX2"/>
<sequence length="238" mass="26768">MSILTNWSRTLKLIAAPLALGALAACATPFNANVQRFQSALPAPQGQTFAVVADDPALAGGLEFAQYADYVENNLTRLGYTQAASPEAADLLVRFDYGIDKGRERVRRTGFYDPFYDPWYGYGRIGYSRFGYWGPSYHRRGFYGRSPWSYGFYDPFFDNGLDVYTVYTSGIEMKIDRRATGERLFEGKAEALSTSSRLQYLVPNLVEAMFTDFPGRSGETKRISVAPENMPVQRNSKR</sequence>
<name>A0A1B2ABX2_9SPHN</name>
<evidence type="ECO:0000313" key="4">
    <source>
        <dbReference type="Proteomes" id="UP000092932"/>
    </source>
</evidence>
<dbReference type="RefSeq" id="WP_067677242.1">
    <property type="nucleotide sequence ID" value="NZ_CP016591.1"/>
</dbReference>
<dbReference type="OrthoDB" id="7501218at2"/>
<dbReference type="EMBL" id="CP016591">
    <property type="protein sequence ID" value="ANY19660.1"/>
    <property type="molecule type" value="Genomic_DNA"/>
</dbReference>